<dbReference type="OrthoDB" id="430637at2759"/>
<keyword evidence="12" id="KW-1185">Reference proteome</keyword>
<dbReference type="GO" id="GO:0005794">
    <property type="term" value="C:Golgi apparatus"/>
    <property type="evidence" value="ECO:0007669"/>
    <property type="project" value="TreeGrafter"/>
</dbReference>
<feature type="coiled-coil region" evidence="9">
    <location>
        <begin position="148"/>
        <end position="212"/>
    </location>
</feature>
<evidence type="ECO:0000256" key="4">
    <source>
        <dbReference type="ARBA" id="ARBA00022692"/>
    </source>
</evidence>
<keyword evidence="7 9" id="KW-0175">Coiled coil</keyword>
<dbReference type="GO" id="GO:0031201">
    <property type="term" value="C:SNARE complex"/>
    <property type="evidence" value="ECO:0007669"/>
    <property type="project" value="TreeGrafter"/>
</dbReference>
<evidence type="ECO:0000256" key="9">
    <source>
        <dbReference type="SAM" id="Coils"/>
    </source>
</evidence>
<evidence type="ECO:0000256" key="3">
    <source>
        <dbReference type="ARBA" id="ARBA00022448"/>
    </source>
</evidence>
<dbReference type="GO" id="GO:0006906">
    <property type="term" value="P:vesicle fusion"/>
    <property type="evidence" value="ECO:0007669"/>
    <property type="project" value="TreeGrafter"/>
</dbReference>
<feature type="transmembrane region" description="Helical" evidence="10">
    <location>
        <begin position="265"/>
        <end position="288"/>
    </location>
</feature>
<keyword evidence="3" id="KW-0813">Transport</keyword>
<dbReference type="FunFam" id="1.20.5.110:FF:000002">
    <property type="entry name" value="Vesicle transport through interaction with t-SNAREsB"/>
    <property type="match status" value="1"/>
</dbReference>
<name>A0A8T1W0F0_9STRA</name>
<keyword evidence="8 10" id="KW-0472">Membrane</keyword>
<dbReference type="GO" id="GO:0012507">
    <property type="term" value="C:ER to Golgi transport vesicle membrane"/>
    <property type="evidence" value="ECO:0007669"/>
    <property type="project" value="TreeGrafter"/>
</dbReference>
<reference evidence="11" key="1">
    <citation type="submission" date="2021-02" db="EMBL/GenBank/DDBJ databases">
        <authorList>
            <person name="Palmer J.M."/>
        </authorList>
    </citation>
    <scope>NUCLEOTIDE SEQUENCE</scope>
    <source>
        <strain evidence="11">SCRP734</strain>
    </source>
</reference>
<keyword evidence="4 10" id="KW-0812">Transmembrane</keyword>
<dbReference type="Proteomes" id="UP000694044">
    <property type="component" value="Unassembled WGS sequence"/>
</dbReference>
<dbReference type="EMBL" id="JAGDFM010000117">
    <property type="protein sequence ID" value="KAG7385653.1"/>
    <property type="molecule type" value="Genomic_DNA"/>
</dbReference>
<accession>A0A8T1W0F0</accession>
<evidence type="ECO:0000256" key="7">
    <source>
        <dbReference type="ARBA" id="ARBA00023054"/>
    </source>
</evidence>
<evidence type="ECO:0000256" key="10">
    <source>
        <dbReference type="SAM" id="Phobius"/>
    </source>
</evidence>
<dbReference type="GO" id="GO:0031902">
    <property type="term" value="C:late endosome membrane"/>
    <property type="evidence" value="ECO:0007669"/>
    <property type="project" value="TreeGrafter"/>
</dbReference>
<dbReference type="GO" id="GO:0015031">
    <property type="term" value="P:protein transport"/>
    <property type="evidence" value="ECO:0007669"/>
    <property type="project" value="UniProtKB-KW"/>
</dbReference>
<evidence type="ECO:0000256" key="8">
    <source>
        <dbReference type="ARBA" id="ARBA00023136"/>
    </source>
</evidence>
<dbReference type="PANTHER" id="PTHR21230:SF26">
    <property type="entry name" value="VESICLE TRANSPORT THROUGH INTERACTION WITH T-SNARES HOMOLOG 1A"/>
    <property type="match status" value="1"/>
</dbReference>
<evidence type="ECO:0000256" key="5">
    <source>
        <dbReference type="ARBA" id="ARBA00022927"/>
    </source>
</evidence>
<comment type="similarity">
    <text evidence="2">Belongs to the VTI1 family.</text>
</comment>
<evidence type="ECO:0000256" key="2">
    <source>
        <dbReference type="ARBA" id="ARBA00006108"/>
    </source>
</evidence>
<dbReference type="AlphaFoldDB" id="A0A8T1W0F0"/>
<dbReference type="CDD" id="cd15862">
    <property type="entry name" value="SNARE_Vti1"/>
    <property type="match status" value="1"/>
</dbReference>
<dbReference type="GO" id="GO:0005789">
    <property type="term" value="C:endoplasmic reticulum membrane"/>
    <property type="evidence" value="ECO:0007669"/>
    <property type="project" value="TreeGrafter"/>
</dbReference>
<gene>
    <name evidence="11" type="primary">VTI1B_1</name>
    <name evidence="11" type="ORF">PHYPSEUDO_001215</name>
</gene>
<evidence type="ECO:0000256" key="6">
    <source>
        <dbReference type="ARBA" id="ARBA00022989"/>
    </source>
</evidence>
<proteinExistence type="inferred from homology"/>
<organism evidence="11 12">
    <name type="scientific">Phytophthora pseudosyringae</name>
    <dbReference type="NCBI Taxonomy" id="221518"/>
    <lineage>
        <taxon>Eukaryota</taxon>
        <taxon>Sar</taxon>
        <taxon>Stramenopiles</taxon>
        <taxon>Oomycota</taxon>
        <taxon>Peronosporomycetes</taxon>
        <taxon>Peronosporales</taxon>
        <taxon>Peronosporaceae</taxon>
        <taxon>Phytophthora</taxon>
    </lineage>
</organism>
<evidence type="ECO:0000256" key="1">
    <source>
        <dbReference type="ARBA" id="ARBA00004211"/>
    </source>
</evidence>
<dbReference type="GO" id="GO:0000149">
    <property type="term" value="F:SNARE binding"/>
    <property type="evidence" value="ECO:0007669"/>
    <property type="project" value="TreeGrafter"/>
</dbReference>
<dbReference type="Pfam" id="PF12352">
    <property type="entry name" value="V-SNARE_C"/>
    <property type="match status" value="1"/>
</dbReference>
<keyword evidence="6 10" id="KW-1133">Transmembrane helix</keyword>
<keyword evidence="5" id="KW-0653">Protein transport</keyword>
<evidence type="ECO:0000313" key="11">
    <source>
        <dbReference type="EMBL" id="KAG7385653.1"/>
    </source>
</evidence>
<comment type="caution">
    <text evidence="11">The sequence shown here is derived from an EMBL/GenBank/DDBJ whole genome shotgun (WGS) entry which is preliminary data.</text>
</comment>
<comment type="subcellular location">
    <subcellularLocation>
        <location evidence="1">Membrane</location>
        <topology evidence="1">Single-pass type IV membrane protein</topology>
    </subcellularLocation>
</comment>
<evidence type="ECO:0000313" key="12">
    <source>
        <dbReference type="Proteomes" id="UP000694044"/>
    </source>
</evidence>
<dbReference type="GO" id="GO:0005484">
    <property type="term" value="F:SNAP receptor activity"/>
    <property type="evidence" value="ECO:0007669"/>
    <property type="project" value="TreeGrafter"/>
</dbReference>
<protein>
    <submittedName>
        <fullName evidence="11">Vesicle transport through interaction with t-SNAREs 1B</fullName>
    </submittedName>
</protein>
<dbReference type="PANTHER" id="PTHR21230">
    <property type="entry name" value="VESICLE TRANSPORT V-SNARE PROTEIN VTI1-RELATED"/>
    <property type="match status" value="1"/>
</dbReference>
<sequence>MAAAAAFPAEFLSLEADFVDSKMAINNSINDILRGGGGQSTPRAAWLDLTTTFQGLTRRRFANVDRSLLVRAAVCSQRGLKRLADRAGACGGSAALCEWLQRVGLGGGSLCHKWTDDCCLSWCDPTPFDCDQMKLMTVEVRGRQPMLRKAMQAKINMYRDELQGLVRDLERAQLMAREEKATASTVDQPSQYERLTKSNDRLTKSTKKLEDTHRIVAETEEVGIAVLDTLASQRESLLGTHEKVRETGAMTTEARRILQRMTRRIITNTIVLYTTIFVLIVAICYVLYVDFIRATRLF</sequence>